<evidence type="ECO:0000256" key="1">
    <source>
        <dbReference type="ARBA" id="ARBA00004286"/>
    </source>
</evidence>
<reference evidence="6 7" key="1">
    <citation type="journal article" date="2014" name="PLoS Genet.">
        <title>Analysis of the Phlebiopsis gigantea genome, transcriptome and secretome provides insight into its pioneer colonization strategies of wood.</title>
        <authorList>
            <person name="Hori C."/>
            <person name="Ishida T."/>
            <person name="Igarashi K."/>
            <person name="Samejima M."/>
            <person name="Suzuki H."/>
            <person name="Master E."/>
            <person name="Ferreira P."/>
            <person name="Ruiz-Duenas F.J."/>
            <person name="Held B."/>
            <person name="Canessa P."/>
            <person name="Larrondo L.F."/>
            <person name="Schmoll M."/>
            <person name="Druzhinina I.S."/>
            <person name="Kubicek C.P."/>
            <person name="Gaskell J.A."/>
            <person name="Kersten P."/>
            <person name="St John F."/>
            <person name="Glasner J."/>
            <person name="Sabat G."/>
            <person name="Splinter BonDurant S."/>
            <person name="Syed K."/>
            <person name="Yadav J."/>
            <person name="Mgbeahuruike A.C."/>
            <person name="Kovalchuk A."/>
            <person name="Asiegbu F.O."/>
            <person name="Lackner G."/>
            <person name="Hoffmeister D."/>
            <person name="Rencoret J."/>
            <person name="Gutierrez A."/>
            <person name="Sun H."/>
            <person name="Lindquist E."/>
            <person name="Barry K."/>
            <person name="Riley R."/>
            <person name="Grigoriev I.V."/>
            <person name="Henrissat B."/>
            <person name="Kues U."/>
            <person name="Berka R.M."/>
            <person name="Martinez A.T."/>
            <person name="Covert S.F."/>
            <person name="Blanchette R.A."/>
            <person name="Cullen D."/>
        </authorList>
    </citation>
    <scope>NUCLEOTIDE SEQUENCE [LARGE SCALE GENOMIC DNA]</scope>
    <source>
        <strain evidence="6 7">11061_1 CR5-6</strain>
    </source>
</reference>
<proteinExistence type="predicted"/>
<evidence type="ECO:0000313" key="6">
    <source>
        <dbReference type="EMBL" id="KIP05298.1"/>
    </source>
</evidence>
<keyword evidence="4" id="KW-0175">Coiled coil</keyword>
<comment type="subcellular location">
    <subcellularLocation>
        <location evidence="1">Chromosome</location>
    </subcellularLocation>
</comment>
<keyword evidence="7" id="KW-1185">Reference proteome</keyword>
<feature type="compositionally biased region" description="Polar residues" evidence="5">
    <location>
        <begin position="1"/>
        <end position="15"/>
    </location>
</feature>
<dbReference type="Proteomes" id="UP000053257">
    <property type="component" value="Unassembled WGS sequence"/>
</dbReference>
<evidence type="ECO:0000313" key="7">
    <source>
        <dbReference type="Proteomes" id="UP000053257"/>
    </source>
</evidence>
<dbReference type="GO" id="GO:0030527">
    <property type="term" value="F:structural constituent of chromatin"/>
    <property type="evidence" value="ECO:0007669"/>
    <property type="project" value="InterPro"/>
</dbReference>
<protein>
    <submittedName>
        <fullName evidence="6">Uncharacterized protein</fullName>
    </submittedName>
</protein>
<dbReference type="PRINTS" id="PR00622">
    <property type="entry name" value="HISTONEH3"/>
</dbReference>
<keyword evidence="3" id="KW-0238">DNA-binding</keyword>
<evidence type="ECO:0000256" key="3">
    <source>
        <dbReference type="ARBA" id="ARBA00023269"/>
    </source>
</evidence>
<feature type="region of interest" description="Disordered" evidence="5">
    <location>
        <begin position="1"/>
        <end position="68"/>
    </location>
</feature>
<dbReference type="GO" id="GO:0003677">
    <property type="term" value="F:DNA binding"/>
    <property type="evidence" value="ECO:0007669"/>
    <property type="project" value="InterPro"/>
</dbReference>
<keyword evidence="3" id="KW-0544">Nucleosome core</keyword>
<dbReference type="HOGENOM" id="CLU_1768779_0_0_1"/>
<dbReference type="EMBL" id="KN840547">
    <property type="protein sequence ID" value="KIP05298.1"/>
    <property type="molecule type" value="Genomic_DNA"/>
</dbReference>
<dbReference type="InterPro" id="IPR000164">
    <property type="entry name" value="Histone_H3/CENP-A"/>
</dbReference>
<evidence type="ECO:0000256" key="2">
    <source>
        <dbReference type="ARBA" id="ARBA00022454"/>
    </source>
</evidence>
<gene>
    <name evidence="6" type="ORF">PHLGIDRAFT_161234</name>
</gene>
<organism evidence="6 7">
    <name type="scientific">Phlebiopsis gigantea (strain 11061_1 CR5-6)</name>
    <name type="common">White-rot fungus</name>
    <name type="synonym">Peniophora gigantea</name>
    <dbReference type="NCBI Taxonomy" id="745531"/>
    <lineage>
        <taxon>Eukaryota</taxon>
        <taxon>Fungi</taxon>
        <taxon>Dikarya</taxon>
        <taxon>Basidiomycota</taxon>
        <taxon>Agaricomycotina</taxon>
        <taxon>Agaricomycetes</taxon>
        <taxon>Polyporales</taxon>
        <taxon>Phanerochaetaceae</taxon>
        <taxon>Phlebiopsis</taxon>
    </lineage>
</organism>
<evidence type="ECO:0000256" key="5">
    <source>
        <dbReference type="SAM" id="MobiDB-lite"/>
    </source>
</evidence>
<accession>A0A0C3PHF9</accession>
<name>A0A0C3PHF9_PHLG1</name>
<dbReference type="AlphaFoldDB" id="A0A0C3PHF9"/>
<sequence>MSPRTKQTARKSTGSRAPRKQLGTIAAKRASQDLAAKRSRTTIKPPSFPQEGGLQDVDDYAHDSGGSSTERLCDLARNNTLNTLSYIEHLTAEIAGLKTQMADAPGQLSGLDEVQALRNEVRRLREENGQLYSEITTLRNAMWGGQR</sequence>
<evidence type="ECO:0000256" key="4">
    <source>
        <dbReference type="SAM" id="Coils"/>
    </source>
</evidence>
<feature type="coiled-coil region" evidence="4">
    <location>
        <begin position="114"/>
        <end position="141"/>
    </location>
</feature>
<keyword evidence="2" id="KW-0158">Chromosome</keyword>
<dbReference type="GO" id="GO:0000786">
    <property type="term" value="C:nucleosome"/>
    <property type="evidence" value="ECO:0007669"/>
    <property type="project" value="UniProtKB-KW"/>
</dbReference>